<dbReference type="Proteomes" id="UP001177260">
    <property type="component" value="Unassembled WGS sequence"/>
</dbReference>
<evidence type="ECO:0000313" key="2">
    <source>
        <dbReference type="Proteomes" id="UP001177260"/>
    </source>
</evidence>
<protein>
    <submittedName>
        <fullName evidence="1">Uncharacterized protein</fullName>
    </submittedName>
</protein>
<comment type="caution">
    <text evidence="1">The sequence shown here is derived from an EMBL/GenBank/DDBJ whole genome shotgun (WGS) entry which is preliminary data.</text>
</comment>
<accession>A0ACC3BFN2</accession>
<gene>
    <name evidence="1" type="ORF">N8T08_005099</name>
</gene>
<sequence>MPATTNSLLLAQGAITIQGPNTLRWSTNVAIPEITADQILVQTKAVALNPSDWKMIDNATVTPGPVSGSDFAGIVVQRGSNVRGIELGDRVFAYVFGANPAHPSDGAFAEYVAAVPDLCFRMPPSMTFGTGASLGLGLMTVGLVFKSFGLRPFESPSPNLRMKPYVLINGGSSATGTLAIQLFKHHGFLPVATCSPRNFDLVRGLGAEAVFDYASSTCKEDIRAHTKGQLAYAMDAIADSRATTICYGAIGEAGGRYTALEAYPERLRGRRKKVKPDWILCPTIFGERIDLAGSYQRVALPEDHEFAVRWVVHCNALLEAGKLQAHPIQVQPGGLQRIIHDLGLLRKKQVSGKKLVYPLS</sequence>
<reference evidence="1 2" key="1">
    <citation type="journal article" date="2023" name="ACS Omega">
        <title>Identification of the Neoaspergillic Acid Biosynthesis Gene Cluster by Establishing an In Vitro CRISPR-Ribonucleoprotein Genetic System in Aspergillus melleus.</title>
        <authorList>
            <person name="Yuan B."/>
            <person name="Grau M.F."/>
            <person name="Murata R.M."/>
            <person name="Torok T."/>
            <person name="Venkateswaran K."/>
            <person name="Stajich J.E."/>
            <person name="Wang C.C.C."/>
        </authorList>
    </citation>
    <scope>NUCLEOTIDE SEQUENCE [LARGE SCALE GENOMIC DNA]</scope>
    <source>
        <strain evidence="1 2">IMV 1140</strain>
    </source>
</reference>
<dbReference type="EMBL" id="JAOPJF010000003">
    <property type="protein sequence ID" value="KAK1149550.1"/>
    <property type="molecule type" value="Genomic_DNA"/>
</dbReference>
<evidence type="ECO:0000313" key="1">
    <source>
        <dbReference type="EMBL" id="KAK1149550.1"/>
    </source>
</evidence>
<keyword evidence="2" id="KW-1185">Reference proteome</keyword>
<organism evidence="1 2">
    <name type="scientific">Aspergillus melleus</name>
    <dbReference type="NCBI Taxonomy" id="138277"/>
    <lineage>
        <taxon>Eukaryota</taxon>
        <taxon>Fungi</taxon>
        <taxon>Dikarya</taxon>
        <taxon>Ascomycota</taxon>
        <taxon>Pezizomycotina</taxon>
        <taxon>Eurotiomycetes</taxon>
        <taxon>Eurotiomycetidae</taxon>
        <taxon>Eurotiales</taxon>
        <taxon>Aspergillaceae</taxon>
        <taxon>Aspergillus</taxon>
        <taxon>Aspergillus subgen. Circumdati</taxon>
    </lineage>
</organism>
<proteinExistence type="predicted"/>
<name>A0ACC3BFN2_9EURO</name>